<organism evidence="2">
    <name type="scientific">viral metagenome</name>
    <dbReference type="NCBI Taxonomy" id="1070528"/>
    <lineage>
        <taxon>unclassified sequences</taxon>
        <taxon>metagenomes</taxon>
        <taxon>organismal metagenomes</taxon>
    </lineage>
</organism>
<sequence>MSTRFSRRSSTVSVPMTHIYGGNVTARPYNGRDFTDFKNKKRGKYAFLIPIIGSIVFIGIIILLSVIIFTNKN</sequence>
<evidence type="ECO:0000313" key="2">
    <source>
        <dbReference type="EMBL" id="QHU33526.1"/>
    </source>
</evidence>
<proteinExistence type="predicted"/>
<keyword evidence="1" id="KW-0472">Membrane</keyword>
<reference evidence="2" key="1">
    <citation type="journal article" date="2020" name="Nature">
        <title>Giant virus diversity and host interactions through global metagenomics.</title>
        <authorList>
            <person name="Schulz F."/>
            <person name="Roux S."/>
            <person name="Paez-Espino D."/>
            <person name="Jungbluth S."/>
            <person name="Walsh D.A."/>
            <person name="Denef V.J."/>
            <person name="McMahon K.D."/>
            <person name="Konstantinidis K.T."/>
            <person name="Eloe-Fadrosh E.A."/>
            <person name="Kyrpides N.C."/>
            <person name="Woyke T."/>
        </authorList>
    </citation>
    <scope>NUCLEOTIDE SEQUENCE</scope>
    <source>
        <strain evidence="2">GVMAG-S-1016704-121</strain>
    </source>
</reference>
<evidence type="ECO:0000256" key="1">
    <source>
        <dbReference type="SAM" id="Phobius"/>
    </source>
</evidence>
<keyword evidence="1" id="KW-1133">Transmembrane helix</keyword>
<dbReference type="AlphaFoldDB" id="A0A6C0LRM5"/>
<feature type="transmembrane region" description="Helical" evidence="1">
    <location>
        <begin position="45"/>
        <end position="69"/>
    </location>
</feature>
<name>A0A6C0LRM5_9ZZZZ</name>
<dbReference type="EMBL" id="MN740558">
    <property type="protein sequence ID" value="QHU33526.1"/>
    <property type="molecule type" value="Genomic_DNA"/>
</dbReference>
<accession>A0A6C0LRM5</accession>
<keyword evidence="1" id="KW-0812">Transmembrane</keyword>
<protein>
    <submittedName>
        <fullName evidence="2">Uncharacterized protein</fullName>
    </submittedName>
</protein>